<reference evidence="7" key="1">
    <citation type="submission" date="2022-10" db="EMBL/GenBank/DDBJ databases">
        <title>The complete genomes of actinobacterial strains from the NBC collection.</title>
        <authorList>
            <person name="Joergensen T.S."/>
            <person name="Alvarez Arevalo M."/>
            <person name="Sterndorff E.B."/>
            <person name="Faurdal D."/>
            <person name="Vuksanovic O."/>
            <person name="Mourched A.-S."/>
            <person name="Charusanti P."/>
            <person name="Shaw S."/>
            <person name="Blin K."/>
            <person name="Weber T."/>
        </authorList>
    </citation>
    <scope>NUCLEOTIDE SEQUENCE</scope>
    <source>
        <strain evidence="7">NBC_00222</strain>
    </source>
</reference>
<dbReference type="Pfam" id="PF13444">
    <property type="entry name" value="Acetyltransf_5"/>
    <property type="match status" value="1"/>
</dbReference>
<keyword evidence="2" id="KW-0444">Lipid biosynthesis</keyword>
<keyword evidence="4" id="KW-0443">Lipid metabolism</keyword>
<dbReference type="Proteomes" id="UP001432222">
    <property type="component" value="Chromosome"/>
</dbReference>
<feature type="region of interest" description="Disordered" evidence="6">
    <location>
        <begin position="1"/>
        <end position="25"/>
    </location>
</feature>
<feature type="compositionally biased region" description="Low complexity" evidence="6">
    <location>
        <begin position="296"/>
        <end position="316"/>
    </location>
</feature>
<dbReference type="EMBL" id="CP108110">
    <property type="protein sequence ID" value="WUQ87987.1"/>
    <property type="molecule type" value="Genomic_DNA"/>
</dbReference>
<dbReference type="Gene3D" id="3.40.630.30">
    <property type="match status" value="1"/>
</dbReference>
<dbReference type="RefSeq" id="WP_328958540.1">
    <property type="nucleotide sequence ID" value="NZ_CP108110.1"/>
</dbReference>
<dbReference type="InterPro" id="IPR052351">
    <property type="entry name" value="Ornithine_N-alpha-AT"/>
</dbReference>
<dbReference type="InterPro" id="IPR016181">
    <property type="entry name" value="Acyl_CoA_acyltransferase"/>
</dbReference>
<dbReference type="EC" id="2.3.1.-" evidence="7"/>
<feature type="region of interest" description="Disordered" evidence="6">
    <location>
        <begin position="281"/>
        <end position="316"/>
    </location>
</feature>
<organism evidence="7 8">
    <name type="scientific">Kitasatospora purpeofusca</name>
    <dbReference type="NCBI Taxonomy" id="67352"/>
    <lineage>
        <taxon>Bacteria</taxon>
        <taxon>Bacillati</taxon>
        <taxon>Actinomycetota</taxon>
        <taxon>Actinomycetes</taxon>
        <taxon>Kitasatosporales</taxon>
        <taxon>Streptomycetaceae</taxon>
        <taxon>Kitasatospora</taxon>
    </lineage>
</organism>
<evidence type="ECO:0000256" key="4">
    <source>
        <dbReference type="ARBA" id="ARBA00023098"/>
    </source>
</evidence>
<accession>A0ABZ1U9Z7</accession>
<evidence type="ECO:0000256" key="5">
    <source>
        <dbReference type="ARBA" id="ARBA00023315"/>
    </source>
</evidence>
<dbReference type="PANTHER" id="PTHR37323:SF1">
    <property type="entry name" value="L-ORNITHINE N(ALPHA)-ACYLTRANSFERASE"/>
    <property type="match status" value="1"/>
</dbReference>
<comment type="pathway">
    <text evidence="1">Lipid metabolism.</text>
</comment>
<evidence type="ECO:0000256" key="6">
    <source>
        <dbReference type="SAM" id="MobiDB-lite"/>
    </source>
</evidence>
<gene>
    <name evidence="7" type="ORF">OHA16_36375</name>
</gene>
<proteinExistence type="predicted"/>
<dbReference type="PANTHER" id="PTHR37323">
    <property type="entry name" value="GCN5-RELATED N-ACETYLTRANSFERASE"/>
    <property type="match status" value="1"/>
</dbReference>
<dbReference type="SUPFAM" id="SSF55729">
    <property type="entry name" value="Acyl-CoA N-acyltransferases (Nat)"/>
    <property type="match status" value="1"/>
</dbReference>
<keyword evidence="3 7" id="KW-0808">Transferase</keyword>
<evidence type="ECO:0000256" key="1">
    <source>
        <dbReference type="ARBA" id="ARBA00005189"/>
    </source>
</evidence>
<dbReference type="GO" id="GO:0016746">
    <property type="term" value="F:acyltransferase activity"/>
    <property type="evidence" value="ECO:0007669"/>
    <property type="project" value="UniProtKB-KW"/>
</dbReference>
<evidence type="ECO:0000256" key="2">
    <source>
        <dbReference type="ARBA" id="ARBA00022516"/>
    </source>
</evidence>
<protein>
    <submittedName>
        <fullName evidence="7">GNAT family N-acetyltransferase</fullName>
        <ecNumber evidence="7">2.3.1.-</ecNumber>
    </submittedName>
</protein>
<keyword evidence="5 7" id="KW-0012">Acyltransferase</keyword>
<evidence type="ECO:0000256" key="3">
    <source>
        <dbReference type="ARBA" id="ARBA00022679"/>
    </source>
</evidence>
<feature type="compositionally biased region" description="Gly residues" evidence="6">
    <location>
        <begin position="283"/>
        <end position="295"/>
    </location>
</feature>
<sequence length="316" mass="32707">MTTVPTYTPTAVTPTRATPVPAARPAAASGSASAVYTVSLARDEADVRAAQRLRHQVFADELGATLQSAVPGLDVDPFDDFCDHLLVREGEDGAVVGTYRLLRPEAARRAGRLYSDGEFDLGNLAPLRDGLVELGRSCIAAEHRGNGAVINLMWGGIARYLADTGNTWVGGCCSISLEDGGATAARVWDTVAAKHLAPEQYRVAPHRPWDTTGVARADRAPLPALLRGYLRLGAWVCGPPAHDPDFDCADLYVLLSLERTDPRYLRHFLSGVGGVGAAASPGAGTGTGTSAGAGAGTAPEAADAVEAGPAVEGPAS</sequence>
<keyword evidence="8" id="KW-1185">Reference proteome</keyword>
<evidence type="ECO:0000313" key="7">
    <source>
        <dbReference type="EMBL" id="WUQ87987.1"/>
    </source>
</evidence>
<name>A0ABZ1U9Z7_9ACTN</name>
<evidence type="ECO:0000313" key="8">
    <source>
        <dbReference type="Proteomes" id="UP001432222"/>
    </source>
</evidence>